<feature type="binding site" evidence="2">
    <location>
        <begin position="10"/>
        <end position="17"/>
    </location>
    <ligand>
        <name>substrate</name>
    </ligand>
</feature>
<dbReference type="InterPro" id="IPR050275">
    <property type="entry name" value="PGM_Phosphatase"/>
</dbReference>
<dbReference type="Gene3D" id="3.40.50.1240">
    <property type="entry name" value="Phosphoglycerate mutase-like"/>
    <property type="match status" value="1"/>
</dbReference>
<sequence>MTLSRILLWRHGQTEHNASGHWQGHLDSPLTEMGREQARAAVPALLAYEPHLVVASDLRRATDTAKILTEASGLPLRLDKRLRETDIGDWQGLTSAEVDVRYPGGIRTWQADPTWAPPSGESRVEVATRAHELVNELDEEQSGTVLLCAHGGLITALTAQLLTMPVPIWPQLGGLSNCHWAVLARRPGGDGRWRLLTYNAGA</sequence>
<gene>
    <name evidence="3" type="ORF">BCF44_110157</name>
</gene>
<feature type="active site" description="Proton donor/acceptor" evidence="1">
    <location>
        <position position="84"/>
    </location>
</feature>
<proteinExistence type="predicted"/>
<dbReference type="InterPro" id="IPR013078">
    <property type="entry name" value="His_Pase_superF_clade-1"/>
</dbReference>
<dbReference type="PANTHER" id="PTHR48100">
    <property type="entry name" value="BROAD-SPECIFICITY PHOSPHATASE YOR283W-RELATED"/>
    <property type="match status" value="1"/>
</dbReference>
<accession>A0A3E0HCS9</accession>
<dbReference type="SUPFAM" id="SSF53254">
    <property type="entry name" value="Phosphoglycerate mutase-like"/>
    <property type="match status" value="1"/>
</dbReference>
<dbReference type="PROSITE" id="PS00175">
    <property type="entry name" value="PG_MUTASE"/>
    <property type="match status" value="1"/>
</dbReference>
<comment type="caution">
    <text evidence="3">The sequence shown here is derived from an EMBL/GenBank/DDBJ whole genome shotgun (WGS) entry which is preliminary data.</text>
</comment>
<dbReference type="AlphaFoldDB" id="A0A3E0HCS9"/>
<dbReference type="InterPro" id="IPR001345">
    <property type="entry name" value="PG/BPGM_mutase_AS"/>
</dbReference>
<dbReference type="OrthoDB" id="9781415at2"/>
<dbReference type="Proteomes" id="UP000256269">
    <property type="component" value="Unassembled WGS sequence"/>
</dbReference>
<reference evidence="3 4" key="1">
    <citation type="submission" date="2018-08" db="EMBL/GenBank/DDBJ databases">
        <title>Genomic Encyclopedia of Archaeal and Bacterial Type Strains, Phase II (KMG-II): from individual species to whole genera.</title>
        <authorList>
            <person name="Goeker M."/>
        </authorList>
    </citation>
    <scope>NUCLEOTIDE SEQUENCE [LARGE SCALE GENOMIC DNA]</scope>
    <source>
        <strain evidence="3 4">DSM 45791</strain>
    </source>
</reference>
<dbReference type="CDD" id="cd07067">
    <property type="entry name" value="HP_PGM_like"/>
    <property type="match status" value="1"/>
</dbReference>
<dbReference type="GO" id="GO:0005737">
    <property type="term" value="C:cytoplasm"/>
    <property type="evidence" value="ECO:0007669"/>
    <property type="project" value="TreeGrafter"/>
</dbReference>
<protein>
    <submittedName>
        <fullName evidence="3">2,3-bisphosphoglycerate-dependent phosphoglycerate mutase/probable phosphoglycerate mutase</fullName>
    </submittedName>
</protein>
<evidence type="ECO:0000256" key="2">
    <source>
        <dbReference type="PIRSR" id="PIRSR613078-2"/>
    </source>
</evidence>
<organism evidence="3 4">
    <name type="scientific">Kutzneria buriramensis</name>
    <dbReference type="NCBI Taxonomy" id="1045776"/>
    <lineage>
        <taxon>Bacteria</taxon>
        <taxon>Bacillati</taxon>
        <taxon>Actinomycetota</taxon>
        <taxon>Actinomycetes</taxon>
        <taxon>Pseudonocardiales</taxon>
        <taxon>Pseudonocardiaceae</taxon>
        <taxon>Kutzneria</taxon>
    </lineage>
</organism>
<evidence type="ECO:0000313" key="3">
    <source>
        <dbReference type="EMBL" id="REH42660.1"/>
    </source>
</evidence>
<dbReference type="GO" id="GO:0016791">
    <property type="term" value="F:phosphatase activity"/>
    <property type="evidence" value="ECO:0007669"/>
    <property type="project" value="TreeGrafter"/>
</dbReference>
<feature type="binding site" evidence="2">
    <location>
        <position position="60"/>
    </location>
    <ligand>
        <name>substrate</name>
    </ligand>
</feature>
<dbReference type="Pfam" id="PF00300">
    <property type="entry name" value="His_Phos_1"/>
    <property type="match status" value="1"/>
</dbReference>
<feature type="active site" description="Tele-phosphohistidine intermediate" evidence="1">
    <location>
        <position position="11"/>
    </location>
</feature>
<dbReference type="PANTHER" id="PTHR48100:SF62">
    <property type="entry name" value="GLUCOSYL-3-PHOSPHOGLYCERATE PHOSPHATASE"/>
    <property type="match status" value="1"/>
</dbReference>
<dbReference type="SMART" id="SM00855">
    <property type="entry name" value="PGAM"/>
    <property type="match status" value="1"/>
</dbReference>
<evidence type="ECO:0000256" key="1">
    <source>
        <dbReference type="PIRSR" id="PIRSR613078-1"/>
    </source>
</evidence>
<evidence type="ECO:0000313" key="4">
    <source>
        <dbReference type="Proteomes" id="UP000256269"/>
    </source>
</evidence>
<keyword evidence="4" id="KW-1185">Reference proteome</keyword>
<dbReference type="EMBL" id="QUNO01000010">
    <property type="protein sequence ID" value="REH42660.1"/>
    <property type="molecule type" value="Genomic_DNA"/>
</dbReference>
<dbReference type="PIRSF" id="PIRSF000709">
    <property type="entry name" value="6PFK_2-Ptase"/>
    <property type="match status" value="1"/>
</dbReference>
<dbReference type="InterPro" id="IPR029033">
    <property type="entry name" value="His_PPase_superfam"/>
</dbReference>
<dbReference type="RefSeq" id="WP_116177475.1">
    <property type="nucleotide sequence ID" value="NZ_CP144375.1"/>
</dbReference>
<name>A0A3E0HCS9_9PSEU</name>